<dbReference type="KEGG" id="xfs:D934_06035"/>
<name>A0A060HCT2_XYLFS</name>
<dbReference type="HOGENOM" id="CLU_1937322_0_0_6"/>
<keyword evidence="1" id="KW-0812">Transmembrane</keyword>
<dbReference type="AlphaFoldDB" id="A0A060HCT2"/>
<protein>
    <submittedName>
        <fullName evidence="2">Uncharacterized protein</fullName>
    </submittedName>
</protein>
<evidence type="ECO:0000256" key="1">
    <source>
        <dbReference type="SAM" id="Phobius"/>
    </source>
</evidence>
<reference evidence="2 3" key="1">
    <citation type="submission" date="2013-08" db="EMBL/GenBank/DDBJ databases">
        <authorList>
            <person name="Stouthamer R."/>
            <person name="Nunney L."/>
        </authorList>
    </citation>
    <scope>NUCLEOTIDE SEQUENCE [LARGE SCALE GENOMIC DNA]</scope>
    <source>
        <strain evidence="3">ann-1</strain>
    </source>
</reference>
<dbReference type="Proteomes" id="UP000027215">
    <property type="component" value="Chromosome"/>
</dbReference>
<keyword evidence="1" id="KW-0472">Membrane</keyword>
<evidence type="ECO:0000313" key="3">
    <source>
        <dbReference type="Proteomes" id="UP000027215"/>
    </source>
</evidence>
<dbReference type="EMBL" id="CP006696">
    <property type="protein sequence ID" value="AIC11196.1"/>
    <property type="molecule type" value="Genomic_DNA"/>
</dbReference>
<organism evidence="2 3">
    <name type="scientific">Xylella fastidiosa subsp. sandyi Ann-1</name>
    <dbReference type="NCBI Taxonomy" id="155920"/>
    <lineage>
        <taxon>Bacteria</taxon>
        <taxon>Pseudomonadati</taxon>
        <taxon>Pseudomonadota</taxon>
        <taxon>Gammaproteobacteria</taxon>
        <taxon>Lysobacterales</taxon>
        <taxon>Lysobacteraceae</taxon>
        <taxon>Xylella</taxon>
    </lineage>
</organism>
<keyword evidence="1" id="KW-1133">Transmembrane helix</keyword>
<proteinExistence type="predicted"/>
<dbReference type="PATRIC" id="fig|155920.8.peg.1414"/>
<evidence type="ECO:0000313" key="2">
    <source>
        <dbReference type="EMBL" id="AIC11196.1"/>
    </source>
</evidence>
<sequence length="160" mass="18423">MEERAMKKKFSFKRKIPVIIFFITATISYFMIISNETKVGVDYQADAISKPTLKTLISMSWAKGKDLDFSMKSLSNSLSQHILSNQCTSEKCLERLGFNKCTHSDEKIKCEYKAKILLVNNDYSHSNKKEDEVIINIESNLSENKLTSSIHHYENARPFN</sequence>
<accession>A0A060HCT2</accession>
<gene>
    <name evidence="2" type="ORF">D934_06035</name>
</gene>
<feature type="transmembrane region" description="Helical" evidence="1">
    <location>
        <begin position="16"/>
        <end position="34"/>
    </location>
</feature>